<feature type="signal peptide" evidence="1">
    <location>
        <begin position="1"/>
        <end position="26"/>
    </location>
</feature>
<proteinExistence type="predicted"/>
<accession>A0AAN9M3D1</accession>
<keyword evidence="3" id="KW-1185">Reference proteome</keyword>
<comment type="caution">
    <text evidence="2">The sequence shown here is derived from an EMBL/GenBank/DDBJ whole genome shotgun (WGS) entry which is preliminary data.</text>
</comment>
<evidence type="ECO:0000313" key="2">
    <source>
        <dbReference type="EMBL" id="KAK7344543.1"/>
    </source>
</evidence>
<dbReference type="AlphaFoldDB" id="A0AAN9M3D1"/>
<evidence type="ECO:0000256" key="1">
    <source>
        <dbReference type="SAM" id="SignalP"/>
    </source>
</evidence>
<feature type="chain" id="PRO_5043028917" evidence="1">
    <location>
        <begin position="27"/>
        <end position="68"/>
    </location>
</feature>
<protein>
    <submittedName>
        <fullName evidence="2">Uncharacterized protein</fullName>
    </submittedName>
</protein>
<evidence type="ECO:0000313" key="3">
    <source>
        <dbReference type="Proteomes" id="UP001367508"/>
    </source>
</evidence>
<organism evidence="2 3">
    <name type="scientific">Canavalia gladiata</name>
    <name type="common">Sword bean</name>
    <name type="synonym">Dolichos gladiatus</name>
    <dbReference type="NCBI Taxonomy" id="3824"/>
    <lineage>
        <taxon>Eukaryota</taxon>
        <taxon>Viridiplantae</taxon>
        <taxon>Streptophyta</taxon>
        <taxon>Embryophyta</taxon>
        <taxon>Tracheophyta</taxon>
        <taxon>Spermatophyta</taxon>
        <taxon>Magnoliopsida</taxon>
        <taxon>eudicotyledons</taxon>
        <taxon>Gunneridae</taxon>
        <taxon>Pentapetalae</taxon>
        <taxon>rosids</taxon>
        <taxon>fabids</taxon>
        <taxon>Fabales</taxon>
        <taxon>Fabaceae</taxon>
        <taxon>Papilionoideae</taxon>
        <taxon>50 kb inversion clade</taxon>
        <taxon>NPAAA clade</taxon>
        <taxon>indigoferoid/millettioid clade</taxon>
        <taxon>Phaseoleae</taxon>
        <taxon>Canavalia</taxon>
    </lineage>
</organism>
<keyword evidence="1" id="KW-0732">Signal</keyword>
<dbReference type="EMBL" id="JAYMYQ010000003">
    <property type="protein sequence ID" value="KAK7344543.1"/>
    <property type="molecule type" value="Genomic_DNA"/>
</dbReference>
<name>A0AAN9M3D1_CANGL</name>
<reference evidence="2 3" key="1">
    <citation type="submission" date="2024-01" db="EMBL/GenBank/DDBJ databases">
        <title>The genomes of 5 underutilized Papilionoideae crops provide insights into root nodulation and disease resistanc.</title>
        <authorList>
            <person name="Jiang F."/>
        </authorList>
    </citation>
    <scope>NUCLEOTIDE SEQUENCE [LARGE SCALE GENOMIC DNA]</scope>
    <source>
        <strain evidence="2">LVBAO_FW01</strain>
        <tissue evidence="2">Leaves</tissue>
    </source>
</reference>
<sequence length="68" mass="7339">MSLGSLASVSVAMLLFFAIMAMSIVAIDPVAASGKEPVIELYMHGTFRNEVMDDDKNVQEETLDSVMA</sequence>
<gene>
    <name evidence="2" type="ORF">VNO77_14269</name>
</gene>
<dbReference type="Proteomes" id="UP001367508">
    <property type="component" value="Unassembled WGS sequence"/>
</dbReference>